<evidence type="ECO:0000256" key="4">
    <source>
        <dbReference type="ARBA" id="ARBA00022763"/>
    </source>
</evidence>
<dbReference type="EMBL" id="FOCC01000003">
    <property type="protein sequence ID" value="SEM49117.1"/>
    <property type="molecule type" value="Genomic_DNA"/>
</dbReference>
<dbReference type="PIRSF" id="PIRSF001435">
    <property type="entry name" value="Nth"/>
    <property type="match status" value="1"/>
</dbReference>
<evidence type="ECO:0000259" key="11">
    <source>
        <dbReference type="SMART" id="SM00478"/>
    </source>
</evidence>
<keyword evidence="8 10" id="KW-0234">DNA repair</keyword>
<dbReference type="HAMAP" id="MF_00942">
    <property type="entry name" value="Nth"/>
    <property type="match status" value="1"/>
</dbReference>
<organism evidence="12 13">
    <name type="scientific">Ligilactobacillus ruminis</name>
    <dbReference type="NCBI Taxonomy" id="1623"/>
    <lineage>
        <taxon>Bacteria</taxon>
        <taxon>Bacillati</taxon>
        <taxon>Bacillota</taxon>
        <taxon>Bacilli</taxon>
        <taxon>Lactobacillales</taxon>
        <taxon>Lactobacillaceae</taxon>
        <taxon>Ligilactobacillus</taxon>
    </lineage>
</organism>
<dbReference type="Proteomes" id="UP000182089">
    <property type="component" value="Unassembled WGS sequence"/>
</dbReference>
<comment type="similarity">
    <text evidence="1 10">Belongs to the Nth/MutY family.</text>
</comment>
<comment type="caution">
    <text evidence="12">The sequence shown here is derived from an EMBL/GenBank/DDBJ whole genome shotgun (WGS) entry which is preliminary data.</text>
</comment>
<dbReference type="SMART" id="SM00525">
    <property type="entry name" value="FES"/>
    <property type="match status" value="1"/>
</dbReference>
<evidence type="ECO:0000313" key="13">
    <source>
        <dbReference type="Proteomes" id="UP000182089"/>
    </source>
</evidence>
<dbReference type="GO" id="GO:0016829">
    <property type="term" value="F:lyase activity"/>
    <property type="evidence" value="ECO:0007669"/>
    <property type="project" value="UniProtKB-KW"/>
</dbReference>
<dbReference type="InterPro" id="IPR003651">
    <property type="entry name" value="Endonuclease3_FeS-loop_motif"/>
</dbReference>
<dbReference type="NCBIfam" id="TIGR01083">
    <property type="entry name" value="nth"/>
    <property type="match status" value="1"/>
</dbReference>
<evidence type="ECO:0000256" key="10">
    <source>
        <dbReference type="HAMAP-Rule" id="MF_00942"/>
    </source>
</evidence>
<dbReference type="EC" id="4.2.99.18" evidence="10"/>
<evidence type="ECO:0000256" key="7">
    <source>
        <dbReference type="ARBA" id="ARBA00023014"/>
    </source>
</evidence>
<feature type="domain" description="HhH-GPD" evidence="11">
    <location>
        <begin position="40"/>
        <end position="187"/>
    </location>
</feature>
<accession>A0ABY1AAA8</accession>
<feature type="binding site" evidence="10">
    <location>
        <position position="205"/>
    </location>
    <ligand>
        <name>[4Fe-4S] cluster</name>
        <dbReference type="ChEBI" id="CHEBI:49883"/>
    </ligand>
</feature>
<feature type="binding site" evidence="10">
    <location>
        <position position="196"/>
    </location>
    <ligand>
        <name>[4Fe-4S] cluster</name>
        <dbReference type="ChEBI" id="CHEBI:49883"/>
    </ligand>
</feature>
<keyword evidence="4 10" id="KW-0227">DNA damage</keyword>
<keyword evidence="10" id="KW-0238">DNA-binding</keyword>
<keyword evidence="2 10" id="KW-0004">4Fe-4S</keyword>
<comment type="function">
    <text evidence="10">DNA repair enzyme that has both DNA N-glycosylase activity and AP-lyase activity. The DNA N-glycosylase activity releases various damaged pyrimidines from DNA by cleaving the N-glycosidic bond, leaving an AP (apurinic/apyrimidinic) site. The AP-lyase activity cleaves the phosphodiester bond 3' to the AP site by a beta-elimination, leaving a 3'-terminal unsaturated sugar and a product with a terminal 5'-phosphate.</text>
</comment>
<keyword evidence="7 10" id="KW-0411">Iron-sulfur</keyword>
<sequence>MTLSETEIAFALDQMKQLFPNASSTLTKTDPFHFLLAIILSAQTTDKAVNEVTPALFAAYQTPMQLAQADPKEIEQYIKKIGLYHNKARYLVACAQDLVNNFAGQVPQTRAELMSLHGVGRKTADVALAECFQIPALAVDTHVKRVANRLGMVDTADVLKIEQELMKKIPKDRWIEAHHLLIFFGRYQCLAKKPKCGQCPLSNLCEYNKKSSF</sequence>
<dbReference type="Gene3D" id="1.10.1670.10">
    <property type="entry name" value="Helix-hairpin-Helix base-excision DNA repair enzymes (C-terminal)"/>
    <property type="match status" value="1"/>
</dbReference>
<dbReference type="InterPro" id="IPR005759">
    <property type="entry name" value="Nth"/>
</dbReference>
<dbReference type="PROSITE" id="PS00764">
    <property type="entry name" value="ENDONUCLEASE_III_1"/>
    <property type="match status" value="1"/>
</dbReference>
<evidence type="ECO:0000256" key="2">
    <source>
        <dbReference type="ARBA" id="ARBA00022485"/>
    </source>
</evidence>
<gene>
    <name evidence="10" type="primary">nth</name>
    <name evidence="12" type="ORF">SAMN05216431_103115</name>
</gene>
<evidence type="ECO:0000256" key="1">
    <source>
        <dbReference type="ARBA" id="ARBA00008343"/>
    </source>
</evidence>
<dbReference type="Pfam" id="PF00730">
    <property type="entry name" value="HhH-GPD"/>
    <property type="match status" value="1"/>
</dbReference>
<dbReference type="CDD" id="cd00056">
    <property type="entry name" value="ENDO3c"/>
    <property type="match status" value="1"/>
</dbReference>
<keyword evidence="10 12" id="KW-0456">Lyase</keyword>
<keyword evidence="3 10" id="KW-0479">Metal-binding</keyword>
<dbReference type="PANTHER" id="PTHR10359">
    <property type="entry name" value="A/G-SPECIFIC ADENINE GLYCOSYLASE/ENDONUCLEASE III"/>
    <property type="match status" value="1"/>
</dbReference>
<dbReference type="SUPFAM" id="SSF48150">
    <property type="entry name" value="DNA-glycosylase"/>
    <property type="match status" value="1"/>
</dbReference>
<evidence type="ECO:0000256" key="5">
    <source>
        <dbReference type="ARBA" id="ARBA00022801"/>
    </source>
</evidence>
<dbReference type="Pfam" id="PF00633">
    <property type="entry name" value="HHH"/>
    <property type="match status" value="1"/>
</dbReference>
<evidence type="ECO:0000313" key="12">
    <source>
        <dbReference type="EMBL" id="SEM49117.1"/>
    </source>
</evidence>
<evidence type="ECO:0000256" key="8">
    <source>
        <dbReference type="ARBA" id="ARBA00023204"/>
    </source>
</evidence>
<keyword evidence="5 10" id="KW-0378">Hydrolase</keyword>
<proteinExistence type="inferred from homology"/>
<comment type="catalytic activity">
    <reaction evidence="10">
        <text>2'-deoxyribonucleotide-(2'-deoxyribose 5'-phosphate)-2'-deoxyribonucleotide-DNA = a 3'-end 2'-deoxyribonucleotide-(2,3-dehydro-2,3-deoxyribose 5'-phosphate)-DNA + a 5'-end 5'-phospho-2'-deoxyribonucleoside-DNA + H(+)</text>
        <dbReference type="Rhea" id="RHEA:66592"/>
        <dbReference type="Rhea" id="RHEA-COMP:13180"/>
        <dbReference type="Rhea" id="RHEA-COMP:16897"/>
        <dbReference type="Rhea" id="RHEA-COMP:17067"/>
        <dbReference type="ChEBI" id="CHEBI:15378"/>
        <dbReference type="ChEBI" id="CHEBI:136412"/>
        <dbReference type="ChEBI" id="CHEBI:157695"/>
        <dbReference type="ChEBI" id="CHEBI:167181"/>
        <dbReference type="EC" id="4.2.99.18"/>
    </reaction>
</comment>
<name>A0ABY1AAA8_9LACO</name>
<evidence type="ECO:0000256" key="3">
    <source>
        <dbReference type="ARBA" id="ARBA00022723"/>
    </source>
</evidence>
<feature type="binding site" evidence="10">
    <location>
        <position position="189"/>
    </location>
    <ligand>
        <name>[4Fe-4S] cluster</name>
        <dbReference type="ChEBI" id="CHEBI:49883"/>
    </ligand>
</feature>
<dbReference type="InterPro" id="IPR011257">
    <property type="entry name" value="DNA_glycosylase"/>
</dbReference>
<reference evidence="12 13" key="1">
    <citation type="submission" date="2016-10" db="EMBL/GenBank/DDBJ databases">
        <authorList>
            <person name="Varghese N."/>
            <person name="Submissions S."/>
        </authorList>
    </citation>
    <scope>NUCLEOTIDE SEQUENCE [LARGE SCALE GENOMIC DNA]</scope>
    <source>
        <strain evidence="12 13">WC1T17</strain>
    </source>
</reference>
<dbReference type="InterPro" id="IPR003265">
    <property type="entry name" value="HhH-GPD_domain"/>
</dbReference>
<dbReference type="Pfam" id="PF10576">
    <property type="entry name" value="EndIII_4Fe-2S"/>
    <property type="match status" value="1"/>
</dbReference>
<feature type="binding site" evidence="10">
    <location>
        <position position="199"/>
    </location>
    <ligand>
        <name>[4Fe-4S] cluster</name>
        <dbReference type="ChEBI" id="CHEBI:49883"/>
    </ligand>
</feature>
<dbReference type="InterPro" id="IPR004035">
    <property type="entry name" value="Endouclease-III_FeS-bd_BS"/>
</dbReference>
<dbReference type="SMART" id="SM00478">
    <property type="entry name" value="ENDO3c"/>
    <property type="match status" value="1"/>
</dbReference>
<keyword evidence="6 10" id="KW-0408">Iron</keyword>
<protein>
    <recommendedName>
        <fullName evidence="10">Endonuclease III</fullName>
        <ecNumber evidence="10">4.2.99.18</ecNumber>
    </recommendedName>
    <alternativeName>
        <fullName evidence="10">DNA-(apurinic or apyrimidinic site) lyase</fullName>
    </alternativeName>
</protein>
<dbReference type="InterPro" id="IPR023170">
    <property type="entry name" value="HhH_base_excis_C"/>
</dbReference>
<dbReference type="InterPro" id="IPR000445">
    <property type="entry name" value="HhH_motif"/>
</dbReference>
<evidence type="ECO:0000256" key="6">
    <source>
        <dbReference type="ARBA" id="ARBA00023004"/>
    </source>
</evidence>
<comment type="cofactor">
    <cofactor evidence="10">
        <name>[4Fe-4S] cluster</name>
        <dbReference type="ChEBI" id="CHEBI:49883"/>
    </cofactor>
    <text evidence="10">Binds 1 [4Fe-4S] cluster.</text>
</comment>
<evidence type="ECO:0000256" key="9">
    <source>
        <dbReference type="ARBA" id="ARBA00023295"/>
    </source>
</evidence>
<keyword evidence="9 10" id="KW-0326">Glycosidase</keyword>
<dbReference type="Gene3D" id="1.10.340.30">
    <property type="entry name" value="Hypothetical protein, domain 2"/>
    <property type="match status" value="1"/>
</dbReference>
<dbReference type="PANTHER" id="PTHR10359:SF18">
    <property type="entry name" value="ENDONUCLEASE III"/>
    <property type="match status" value="1"/>
</dbReference>